<evidence type="ECO:0000256" key="6">
    <source>
        <dbReference type="ARBA" id="ARBA00022928"/>
    </source>
</evidence>
<feature type="domain" description="HMG box" evidence="13">
    <location>
        <begin position="78"/>
        <end position="146"/>
    </location>
</feature>
<keyword evidence="5" id="KW-0112">Calmodulin-binding</keyword>
<dbReference type="InterPro" id="IPR050140">
    <property type="entry name" value="SRY-related_HMG-box_TF-like"/>
</dbReference>
<dbReference type="GO" id="GO:0005516">
    <property type="term" value="F:calmodulin binding"/>
    <property type="evidence" value="ECO:0007669"/>
    <property type="project" value="UniProtKB-KW"/>
</dbReference>
<dbReference type="SMART" id="SM00398">
    <property type="entry name" value="HMG"/>
    <property type="match status" value="1"/>
</dbReference>
<dbReference type="GO" id="GO:0007548">
    <property type="term" value="P:sex differentiation"/>
    <property type="evidence" value="ECO:0007669"/>
    <property type="project" value="UniProtKB-KW"/>
</dbReference>
<dbReference type="EMBL" id="CAJNRF010005481">
    <property type="protein sequence ID" value="CAF2071320.1"/>
    <property type="molecule type" value="Genomic_DNA"/>
</dbReference>
<dbReference type="PROSITE" id="PS50118">
    <property type="entry name" value="HMG_BOX_2"/>
    <property type="match status" value="1"/>
</dbReference>
<evidence type="ECO:0000256" key="8">
    <source>
        <dbReference type="ARBA" id="ARBA00023159"/>
    </source>
</evidence>
<sequence>MMMMMMSAPSSSFHDYLAMDSYLPKMEAMTPITTMEDQYEQTFEINPNTNINIDVDTTITTTTISTNNYDRSNRNSIVKRPMNAFLLWARGERKRISSDGYGVSQTSLSKLLGETWRHMSVEEKQPYLDMADTLKRQHHIDHPDYKFKPKQRSLTGYQKTVKTNHSFAPQKQLSTKISPIHHCTSSTSYSSQPSLPPISNVTPHPIQSNVLLMCQSIISLSPFDNNNDWFGQMIAQPQTVIVTPIFRTQTSPIPSRRAVRIQIINKHDDIALPSPTLLSMTPPPPSSLSSFFITESAPRLVDYLVDNDNIFSIPTSNSQQIVTNNMDDSIEYETLHDSSFNHLTDLDQHYDSSGWIDTPLSSFGTNSTDMVPSSPYTSYDFLCL</sequence>
<dbReference type="AlphaFoldDB" id="A0A816WKM8"/>
<evidence type="ECO:0000256" key="7">
    <source>
        <dbReference type="ARBA" id="ARBA00023125"/>
    </source>
</evidence>
<dbReference type="PANTHER" id="PTHR10270:SF161">
    <property type="entry name" value="SEX-DETERMINING REGION Y PROTEIN"/>
    <property type="match status" value="1"/>
</dbReference>
<keyword evidence="4" id="KW-0221">Differentiation</keyword>
<proteinExistence type="inferred from homology"/>
<dbReference type="GO" id="GO:0030154">
    <property type="term" value="P:cell differentiation"/>
    <property type="evidence" value="ECO:0007669"/>
    <property type="project" value="UniProtKB-KW"/>
</dbReference>
<feature type="DNA-binding region" description="HMG box" evidence="12">
    <location>
        <begin position="78"/>
        <end position="146"/>
    </location>
</feature>
<dbReference type="Proteomes" id="UP000663856">
    <property type="component" value="Unassembled WGS sequence"/>
</dbReference>
<dbReference type="Pfam" id="PF00505">
    <property type="entry name" value="HMG_box"/>
    <property type="match status" value="1"/>
</dbReference>
<evidence type="ECO:0000313" key="14">
    <source>
        <dbReference type="EMBL" id="CAF2071320.1"/>
    </source>
</evidence>
<protein>
    <recommendedName>
        <fullName evidence="3">Sex-determining region Y protein</fullName>
    </recommendedName>
    <alternativeName>
        <fullName evidence="10">Testis-determining factor</fullName>
    </alternativeName>
</protein>
<evidence type="ECO:0000259" key="13">
    <source>
        <dbReference type="PROSITE" id="PS50118"/>
    </source>
</evidence>
<dbReference type="EMBL" id="CAJNRG010011952">
    <property type="protein sequence ID" value="CAF2136199.1"/>
    <property type="molecule type" value="Genomic_DNA"/>
</dbReference>
<dbReference type="PANTHER" id="PTHR10270">
    <property type="entry name" value="SOX TRANSCRIPTION FACTOR"/>
    <property type="match status" value="1"/>
</dbReference>
<evidence type="ECO:0000313" key="15">
    <source>
        <dbReference type="EMBL" id="CAF2136199.1"/>
    </source>
</evidence>
<comment type="function">
    <text evidence="11">Transcriptional regulator that controls a genetic switch in male development. It is necessary and sufficient for initiating male sex determination by directing the development of supporting cell precursors (pre-Sertoli cells) as Sertoli rather than granulosa cells. Involved in different aspects of gene regulation including promoter activation or repression. Binds to the DNA consensus sequence 5'-[AT]AACAA[AT]-3'. SRY HMG box recognizes DNA by partial intercalation in the minor groove and promotes DNA bending. Also involved in pre-mRNA splicing. In male adult brain involved in the maintenance of motor functions of dopaminergic neurons.</text>
</comment>
<keyword evidence="9" id="KW-0804">Transcription</keyword>
<evidence type="ECO:0000256" key="3">
    <source>
        <dbReference type="ARBA" id="ARBA00019052"/>
    </source>
</evidence>
<evidence type="ECO:0000256" key="2">
    <source>
        <dbReference type="ARBA" id="ARBA00005998"/>
    </source>
</evidence>
<evidence type="ECO:0000256" key="12">
    <source>
        <dbReference type="PROSITE-ProRule" id="PRU00267"/>
    </source>
</evidence>
<comment type="similarity">
    <text evidence="2">Belongs to the SRY family.</text>
</comment>
<dbReference type="SUPFAM" id="SSF47095">
    <property type="entry name" value="HMG-box"/>
    <property type="match status" value="1"/>
</dbReference>
<dbReference type="Proteomes" id="UP000663887">
    <property type="component" value="Unassembled WGS sequence"/>
</dbReference>
<evidence type="ECO:0000256" key="11">
    <source>
        <dbReference type="ARBA" id="ARBA00045821"/>
    </source>
</evidence>
<dbReference type="GO" id="GO:0001228">
    <property type="term" value="F:DNA-binding transcription activator activity, RNA polymerase II-specific"/>
    <property type="evidence" value="ECO:0007669"/>
    <property type="project" value="TreeGrafter"/>
</dbReference>
<evidence type="ECO:0000256" key="1">
    <source>
        <dbReference type="ARBA" id="ARBA00004324"/>
    </source>
</evidence>
<evidence type="ECO:0000313" key="16">
    <source>
        <dbReference type="Proteomes" id="UP000663887"/>
    </source>
</evidence>
<dbReference type="GO" id="GO:0016607">
    <property type="term" value="C:nuclear speck"/>
    <property type="evidence" value="ECO:0007669"/>
    <property type="project" value="UniProtKB-SubCell"/>
</dbReference>
<dbReference type="CDD" id="cd22004">
    <property type="entry name" value="HMG-box_SOX"/>
    <property type="match status" value="1"/>
</dbReference>
<gene>
    <name evidence="14" type="ORF">WKI299_LOCUS14214</name>
    <name evidence="15" type="ORF">XDN619_LOCUS25874</name>
</gene>
<accession>A0A816WKM8</accession>
<organism evidence="15 16">
    <name type="scientific">Rotaria magnacalcarata</name>
    <dbReference type="NCBI Taxonomy" id="392030"/>
    <lineage>
        <taxon>Eukaryota</taxon>
        <taxon>Metazoa</taxon>
        <taxon>Spiralia</taxon>
        <taxon>Gnathifera</taxon>
        <taxon>Rotifera</taxon>
        <taxon>Eurotatoria</taxon>
        <taxon>Bdelloidea</taxon>
        <taxon>Philodinida</taxon>
        <taxon>Philodinidae</taxon>
        <taxon>Rotaria</taxon>
    </lineage>
</organism>
<name>A0A816WKM8_9BILA</name>
<evidence type="ECO:0000256" key="4">
    <source>
        <dbReference type="ARBA" id="ARBA00022782"/>
    </source>
</evidence>
<keyword evidence="8" id="KW-0010">Activator</keyword>
<dbReference type="InterPro" id="IPR009071">
    <property type="entry name" value="HMG_box_dom"/>
</dbReference>
<dbReference type="Gene3D" id="1.10.30.10">
    <property type="entry name" value="High mobility group box domain"/>
    <property type="match status" value="1"/>
</dbReference>
<comment type="caution">
    <text evidence="15">The sequence shown here is derived from an EMBL/GenBank/DDBJ whole genome shotgun (WGS) entry which is preliminary data.</text>
</comment>
<evidence type="ECO:0000256" key="5">
    <source>
        <dbReference type="ARBA" id="ARBA00022860"/>
    </source>
</evidence>
<dbReference type="InterPro" id="IPR036910">
    <property type="entry name" value="HMG_box_dom_sf"/>
</dbReference>
<comment type="subcellular location">
    <subcellularLocation>
        <location evidence="1">Nucleus speckle</location>
    </subcellularLocation>
</comment>
<dbReference type="GO" id="GO:0000978">
    <property type="term" value="F:RNA polymerase II cis-regulatory region sequence-specific DNA binding"/>
    <property type="evidence" value="ECO:0007669"/>
    <property type="project" value="TreeGrafter"/>
</dbReference>
<keyword evidence="6" id="KW-0726">Sexual differentiation</keyword>
<keyword evidence="7 12" id="KW-0238">DNA-binding</keyword>
<evidence type="ECO:0000256" key="10">
    <source>
        <dbReference type="ARBA" id="ARBA00032498"/>
    </source>
</evidence>
<keyword evidence="12" id="KW-0539">Nucleus</keyword>
<evidence type="ECO:0000256" key="9">
    <source>
        <dbReference type="ARBA" id="ARBA00023163"/>
    </source>
</evidence>
<reference evidence="15" key="1">
    <citation type="submission" date="2021-02" db="EMBL/GenBank/DDBJ databases">
        <authorList>
            <person name="Nowell W R."/>
        </authorList>
    </citation>
    <scope>NUCLEOTIDE SEQUENCE</scope>
</reference>